<evidence type="ECO:0000256" key="1">
    <source>
        <dbReference type="ARBA" id="ARBA00022630"/>
    </source>
</evidence>
<evidence type="ECO:0000313" key="4">
    <source>
        <dbReference type="EMBL" id="KZT67054.1"/>
    </source>
</evidence>
<evidence type="ECO:0000313" key="5">
    <source>
        <dbReference type="Proteomes" id="UP000076727"/>
    </source>
</evidence>
<protein>
    <submittedName>
        <fullName evidence="4">FAD/NAD(P)-binding domain-containing protein</fullName>
    </submittedName>
</protein>
<dbReference type="PANTHER" id="PTHR46720:SF3">
    <property type="entry name" value="FAD-BINDING DOMAIN-CONTAINING PROTEIN-RELATED"/>
    <property type="match status" value="1"/>
</dbReference>
<dbReference type="SUPFAM" id="SSF51905">
    <property type="entry name" value="FAD/NAD(P)-binding domain"/>
    <property type="match status" value="1"/>
</dbReference>
<dbReference type="Gene3D" id="3.50.50.60">
    <property type="entry name" value="FAD/NAD(P)-binding domain"/>
    <property type="match status" value="1"/>
</dbReference>
<dbReference type="InterPro" id="IPR036188">
    <property type="entry name" value="FAD/NAD-bd_sf"/>
</dbReference>
<dbReference type="InterPro" id="IPR051104">
    <property type="entry name" value="FAD_monoxygenase"/>
</dbReference>
<keyword evidence="5" id="KW-1185">Reference proteome</keyword>
<dbReference type="EMBL" id="KV429081">
    <property type="protein sequence ID" value="KZT67054.1"/>
    <property type="molecule type" value="Genomic_DNA"/>
</dbReference>
<dbReference type="STRING" id="1314783.A0A165NJT6"/>
<gene>
    <name evidence="4" type="ORF">DAEQUDRAFT_729653</name>
</gene>
<sequence>MPYGASSMHRADLVQVLTRNVPQRYTTHYNKKLLFYDEATNDAGDVTHLVLHFEDGSMEDADVLIGADGIRSTVRGCMYDRAHKKDCGSDVEKERCARCKGAAPTWDGVVAYRTLVDTEKLRKLNPEHEAFRSTLCFAGKGRHVVTYPVSHGSFINMVGYDTFPGREGSQYEGRWSQAVTKEEMAKVYEGWEHELHQLFDCMDTPVRWVLNVVDGLPFCVTERVALLGDSMHAMESHLGSGAGQSIESAYILGRLLAHRLMTVERIPEILRIYQSIRLPYGHTIVRRAQETGKHCEFDAPGEFDGRECPDERERLEALGKKLAGQWSWQWREKFDDQWEVAEWSLEQFLHVEAQKAQARLLTSVGGYCP</sequence>
<dbReference type="GO" id="GO:0044550">
    <property type="term" value="P:secondary metabolite biosynthetic process"/>
    <property type="evidence" value="ECO:0007669"/>
    <property type="project" value="TreeGrafter"/>
</dbReference>
<accession>A0A165NJT6</accession>
<keyword evidence="2" id="KW-0274">FAD</keyword>
<dbReference type="SUPFAM" id="SSF54373">
    <property type="entry name" value="FAD-linked reductases, C-terminal domain"/>
    <property type="match status" value="1"/>
</dbReference>
<organism evidence="4 5">
    <name type="scientific">Daedalea quercina L-15889</name>
    <dbReference type="NCBI Taxonomy" id="1314783"/>
    <lineage>
        <taxon>Eukaryota</taxon>
        <taxon>Fungi</taxon>
        <taxon>Dikarya</taxon>
        <taxon>Basidiomycota</taxon>
        <taxon>Agaricomycotina</taxon>
        <taxon>Agaricomycetes</taxon>
        <taxon>Polyporales</taxon>
        <taxon>Fomitopsis</taxon>
    </lineage>
</organism>
<dbReference type="PRINTS" id="PR00420">
    <property type="entry name" value="RNGMNOXGNASE"/>
</dbReference>
<dbReference type="GO" id="GO:0016491">
    <property type="term" value="F:oxidoreductase activity"/>
    <property type="evidence" value="ECO:0007669"/>
    <property type="project" value="UniProtKB-KW"/>
</dbReference>
<dbReference type="PANTHER" id="PTHR46720">
    <property type="entry name" value="HYDROXYLASE, PUTATIVE (AFU_ORTHOLOGUE AFUA_3G01460)-RELATED"/>
    <property type="match status" value="1"/>
</dbReference>
<keyword evidence="1" id="KW-0285">Flavoprotein</keyword>
<dbReference type="OrthoDB" id="417877at2759"/>
<evidence type="ECO:0000256" key="3">
    <source>
        <dbReference type="ARBA" id="ARBA00023002"/>
    </source>
</evidence>
<name>A0A165NJT6_9APHY</name>
<dbReference type="Proteomes" id="UP000076727">
    <property type="component" value="Unassembled WGS sequence"/>
</dbReference>
<proteinExistence type="predicted"/>
<reference evidence="4 5" key="1">
    <citation type="journal article" date="2016" name="Mol. Biol. Evol.">
        <title>Comparative Genomics of Early-Diverging Mushroom-Forming Fungi Provides Insights into the Origins of Lignocellulose Decay Capabilities.</title>
        <authorList>
            <person name="Nagy L.G."/>
            <person name="Riley R."/>
            <person name="Tritt A."/>
            <person name="Adam C."/>
            <person name="Daum C."/>
            <person name="Floudas D."/>
            <person name="Sun H."/>
            <person name="Yadav J.S."/>
            <person name="Pangilinan J."/>
            <person name="Larsson K.H."/>
            <person name="Matsuura K."/>
            <person name="Barry K."/>
            <person name="Labutti K."/>
            <person name="Kuo R."/>
            <person name="Ohm R.A."/>
            <person name="Bhattacharya S.S."/>
            <person name="Shirouzu T."/>
            <person name="Yoshinaga Y."/>
            <person name="Martin F.M."/>
            <person name="Grigoriev I.V."/>
            <person name="Hibbett D.S."/>
        </authorList>
    </citation>
    <scope>NUCLEOTIDE SEQUENCE [LARGE SCALE GENOMIC DNA]</scope>
    <source>
        <strain evidence="4 5">L-15889</strain>
    </source>
</reference>
<dbReference type="AlphaFoldDB" id="A0A165NJT6"/>
<keyword evidence="3" id="KW-0560">Oxidoreductase</keyword>
<evidence type="ECO:0000256" key="2">
    <source>
        <dbReference type="ARBA" id="ARBA00022827"/>
    </source>
</evidence>